<dbReference type="PANTHER" id="PTHR43401">
    <property type="entry name" value="L-THREONINE 3-DEHYDROGENASE"/>
    <property type="match status" value="1"/>
</dbReference>
<dbReference type="RefSeq" id="WP_066650413.1">
    <property type="nucleotide sequence ID" value="NZ_VWXL01000077.1"/>
</dbReference>
<dbReference type="OrthoDB" id="9777057at2"/>
<keyword evidence="5" id="KW-1185">Reference proteome</keyword>
<accession>A0A6N8I2I6</accession>
<keyword evidence="1 4" id="KW-0560">Oxidoreductase</keyword>
<evidence type="ECO:0000313" key="4">
    <source>
        <dbReference type="EMBL" id="MVB11977.1"/>
    </source>
</evidence>
<evidence type="ECO:0000313" key="5">
    <source>
        <dbReference type="Proteomes" id="UP000469440"/>
    </source>
</evidence>
<evidence type="ECO:0000259" key="2">
    <source>
        <dbReference type="Pfam" id="PF00107"/>
    </source>
</evidence>
<dbReference type="InterPro" id="IPR036291">
    <property type="entry name" value="NAD(P)-bd_dom_sf"/>
</dbReference>
<comment type="caution">
    <text evidence="4">The sequence shown here is derived from an EMBL/GenBank/DDBJ whole genome shotgun (WGS) entry which is preliminary data.</text>
</comment>
<reference evidence="4 5" key="1">
    <citation type="submission" date="2019-09" db="EMBL/GenBank/DDBJ databases">
        <title>Genome sequence of Clostridium sp. EA1.</title>
        <authorList>
            <person name="Poehlein A."/>
            <person name="Bengelsdorf F.R."/>
            <person name="Daniel R."/>
        </authorList>
    </citation>
    <scope>NUCLEOTIDE SEQUENCE [LARGE SCALE GENOMIC DNA]</scope>
    <source>
        <strain evidence="4 5">EA1</strain>
    </source>
</reference>
<dbReference type="InterPro" id="IPR011032">
    <property type="entry name" value="GroES-like_sf"/>
</dbReference>
<name>A0A6N8I2I6_9FIRM</name>
<dbReference type="AlphaFoldDB" id="A0A6N8I2I6"/>
<protein>
    <submittedName>
        <fullName evidence="4">L-galactonate-5-dehydrogenase</fullName>
        <ecNumber evidence="4">1.1.1.-</ecNumber>
    </submittedName>
</protein>
<dbReference type="SUPFAM" id="SSF50129">
    <property type="entry name" value="GroES-like"/>
    <property type="match status" value="1"/>
</dbReference>
<dbReference type="Gene3D" id="3.90.180.10">
    <property type="entry name" value="Medium-chain alcohol dehydrogenases, catalytic domain"/>
    <property type="match status" value="1"/>
</dbReference>
<evidence type="ECO:0000259" key="3">
    <source>
        <dbReference type="Pfam" id="PF08240"/>
    </source>
</evidence>
<feature type="domain" description="Alcohol dehydrogenase-like C-terminal" evidence="2">
    <location>
        <begin position="170"/>
        <end position="296"/>
    </location>
</feature>
<dbReference type="EC" id="1.1.1.-" evidence="4"/>
<dbReference type="Gene3D" id="3.40.50.720">
    <property type="entry name" value="NAD(P)-binding Rossmann-like Domain"/>
    <property type="match status" value="1"/>
</dbReference>
<gene>
    <name evidence="4" type="primary">lgoD_2</name>
    <name evidence="4" type="ORF">CAFE_27060</name>
</gene>
<dbReference type="EMBL" id="VWXL01000077">
    <property type="protein sequence ID" value="MVB11977.1"/>
    <property type="molecule type" value="Genomic_DNA"/>
</dbReference>
<sequence length="335" mass="36098">MKAIIYEGPRKISVRDVPKPVSKDGWALIKVSHAGICGTDLNICAGTHPRAKAPLIMGHEFSGTMESENIPGLPKGTRVTVYPLLSCGNCEPCRTGNAHVCNTLGLLGIDCDGGMAEYVQAPIDSIIPLSDEVSDKLGAFVEPVAVTVHTLRERGFVPGDNALVFGCGTIGLSTALTLRVFGTSSILMMETDETRAQAAREMGFEVVSPIGLDVEPYCQKRTGGNGFDWVFDCAGVQPVANVLLDAVKVRGHIIIVAAYKKPAELPLIKGMFKETSIQFVRVYRKKDFEVAAKFVAQEANYEKIITHVLPASEAQKGFDLLTTKGTGAIKVMFHF</sequence>
<dbReference type="InterPro" id="IPR013149">
    <property type="entry name" value="ADH-like_C"/>
</dbReference>
<dbReference type="Proteomes" id="UP000469440">
    <property type="component" value="Unassembled WGS sequence"/>
</dbReference>
<dbReference type="InterPro" id="IPR013154">
    <property type="entry name" value="ADH-like_N"/>
</dbReference>
<dbReference type="Pfam" id="PF00107">
    <property type="entry name" value="ADH_zinc_N"/>
    <property type="match status" value="1"/>
</dbReference>
<dbReference type="InterPro" id="IPR050129">
    <property type="entry name" value="Zn_alcohol_dh"/>
</dbReference>
<organism evidence="4 5">
    <name type="scientific">Caproicibacter fermentans</name>
    <dbReference type="NCBI Taxonomy" id="2576756"/>
    <lineage>
        <taxon>Bacteria</taxon>
        <taxon>Bacillati</taxon>
        <taxon>Bacillota</taxon>
        <taxon>Clostridia</taxon>
        <taxon>Eubacteriales</taxon>
        <taxon>Acutalibacteraceae</taxon>
        <taxon>Caproicibacter</taxon>
    </lineage>
</organism>
<dbReference type="GO" id="GO:0016491">
    <property type="term" value="F:oxidoreductase activity"/>
    <property type="evidence" value="ECO:0007669"/>
    <property type="project" value="UniProtKB-KW"/>
</dbReference>
<dbReference type="PANTHER" id="PTHR43401:SF2">
    <property type="entry name" value="L-THREONINE 3-DEHYDROGENASE"/>
    <property type="match status" value="1"/>
</dbReference>
<feature type="domain" description="Alcohol dehydrogenase-like N-terminal" evidence="3">
    <location>
        <begin position="24"/>
        <end position="131"/>
    </location>
</feature>
<proteinExistence type="predicted"/>
<dbReference type="Pfam" id="PF08240">
    <property type="entry name" value="ADH_N"/>
    <property type="match status" value="1"/>
</dbReference>
<evidence type="ECO:0000256" key="1">
    <source>
        <dbReference type="ARBA" id="ARBA00023002"/>
    </source>
</evidence>
<dbReference type="SUPFAM" id="SSF51735">
    <property type="entry name" value="NAD(P)-binding Rossmann-fold domains"/>
    <property type="match status" value="1"/>
</dbReference>